<evidence type="ECO:0000313" key="2">
    <source>
        <dbReference type="Proteomes" id="UP000215335"/>
    </source>
</evidence>
<evidence type="ECO:0000313" key="1">
    <source>
        <dbReference type="EMBL" id="OXU16510.1"/>
    </source>
</evidence>
<dbReference type="EMBL" id="NNAY01005947">
    <property type="protein sequence ID" value="OXU16510.1"/>
    <property type="molecule type" value="Genomic_DNA"/>
</dbReference>
<organism evidence="1 2">
    <name type="scientific">Trichomalopsis sarcophagae</name>
    <dbReference type="NCBI Taxonomy" id="543379"/>
    <lineage>
        <taxon>Eukaryota</taxon>
        <taxon>Metazoa</taxon>
        <taxon>Ecdysozoa</taxon>
        <taxon>Arthropoda</taxon>
        <taxon>Hexapoda</taxon>
        <taxon>Insecta</taxon>
        <taxon>Pterygota</taxon>
        <taxon>Neoptera</taxon>
        <taxon>Endopterygota</taxon>
        <taxon>Hymenoptera</taxon>
        <taxon>Apocrita</taxon>
        <taxon>Proctotrupomorpha</taxon>
        <taxon>Chalcidoidea</taxon>
        <taxon>Pteromalidae</taxon>
        <taxon>Pteromalinae</taxon>
        <taxon>Trichomalopsis</taxon>
    </lineage>
</organism>
<proteinExistence type="predicted"/>
<dbReference type="Proteomes" id="UP000215335">
    <property type="component" value="Unassembled WGS sequence"/>
</dbReference>
<protein>
    <submittedName>
        <fullName evidence="1">Uncharacterized protein</fullName>
    </submittedName>
</protein>
<reference evidence="1 2" key="1">
    <citation type="journal article" date="2017" name="Curr. Biol.">
        <title>The Evolution of Venom by Co-option of Single-Copy Genes.</title>
        <authorList>
            <person name="Martinson E.O."/>
            <person name="Mrinalini"/>
            <person name="Kelkar Y.D."/>
            <person name="Chang C.H."/>
            <person name="Werren J.H."/>
        </authorList>
    </citation>
    <scope>NUCLEOTIDE SEQUENCE [LARGE SCALE GENOMIC DNA]</scope>
    <source>
        <strain evidence="1 2">Alberta</strain>
        <tissue evidence="1">Whole body</tissue>
    </source>
</reference>
<name>A0A232EDT7_9HYME</name>
<dbReference type="AlphaFoldDB" id="A0A232EDT7"/>
<sequence length="221" mass="25609">MSIIDIRNDIKNDDSLVEPFHGFADKGTPSDFNINILNSIISQICNEVSDNAFSSLTPEMNSINEFLDIKETKKAAGSYVKATRSYKNKYKKHRRSMNDKISGPVIELYRQKGETNDNQLQLFKKLLILNIKTSNNVAFNKYMIGTGKINHETKTIILESIYGDDVQKCHYSLLDLLKCQRYLIIRKSNEIINVLKTKNVRIHEELENEIFFSDVEKKFYE</sequence>
<feature type="non-terminal residue" evidence="1">
    <location>
        <position position="221"/>
    </location>
</feature>
<comment type="caution">
    <text evidence="1">The sequence shown here is derived from an EMBL/GenBank/DDBJ whole genome shotgun (WGS) entry which is preliminary data.</text>
</comment>
<keyword evidence="2" id="KW-1185">Reference proteome</keyword>
<gene>
    <name evidence="1" type="ORF">TSAR_012731</name>
</gene>
<accession>A0A232EDT7</accession>